<organism evidence="1">
    <name type="scientific">Triticum urartu</name>
    <name type="common">Red wild einkorn</name>
    <name type="synonym">Crithodium urartu</name>
    <dbReference type="NCBI Taxonomy" id="4572"/>
    <lineage>
        <taxon>Eukaryota</taxon>
        <taxon>Viridiplantae</taxon>
        <taxon>Streptophyta</taxon>
        <taxon>Embryophyta</taxon>
        <taxon>Tracheophyta</taxon>
        <taxon>Spermatophyta</taxon>
        <taxon>Magnoliopsida</taxon>
        <taxon>Liliopsida</taxon>
        <taxon>Poales</taxon>
        <taxon>Poaceae</taxon>
        <taxon>BOP clade</taxon>
        <taxon>Pooideae</taxon>
        <taxon>Triticodae</taxon>
        <taxon>Triticeae</taxon>
        <taxon>Triticinae</taxon>
        <taxon>Triticum</taxon>
    </lineage>
</organism>
<gene>
    <name evidence="1" type="ORF">TRIUR3_25929</name>
</gene>
<dbReference type="EMBL" id="KD047511">
    <property type="protein sequence ID" value="EMS65149.1"/>
    <property type="molecule type" value="Genomic_DNA"/>
</dbReference>
<dbReference type="AlphaFoldDB" id="M8AVS3"/>
<evidence type="ECO:0000313" key="1">
    <source>
        <dbReference type="EMBL" id="EMS65149.1"/>
    </source>
</evidence>
<proteinExistence type="predicted"/>
<name>M8AVS3_TRIUA</name>
<accession>M8AVS3</accession>
<reference evidence="1" key="1">
    <citation type="journal article" date="2013" name="Nature">
        <title>Draft genome of the wheat A-genome progenitor Triticum urartu.</title>
        <authorList>
            <person name="Ling H.Q."/>
            <person name="Zhao S."/>
            <person name="Liu D."/>
            <person name="Wang J."/>
            <person name="Sun H."/>
            <person name="Zhang C."/>
            <person name="Fan H."/>
            <person name="Li D."/>
            <person name="Dong L."/>
            <person name="Tao Y."/>
            <person name="Gao C."/>
            <person name="Wu H."/>
            <person name="Li Y."/>
            <person name="Cui Y."/>
            <person name="Guo X."/>
            <person name="Zheng S."/>
            <person name="Wang B."/>
            <person name="Yu K."/>
            <person name="Liang Q."/>
            <person name="Yang W."/>
            <person name="Lou X."/>
            <person name="Chen J."/>
            <person name="Feng M."/>
            <person name="Jian J."/>
            <person name="Zhang X."/>
            <person name="Luo G."/>
            <person name="Jiang Y."/>
            <person name="Liu J."/>
            <person name="Wang Z."/>
            <person name="Sha Y."/>
            <person name="Zhang B."/>
            <person name="Wu H."/>
            <person name="Tang D."/>
            <person name="Shen Q."/>
            <person name="Xue P."/>
            <person name="Zou S."/>
            <person name="Wang X."/>
            <person name="Liu X."/>
            <person name="Wang F."/>
            <person name="Yang Y."/>
            <person name="An X."/>
            <person name="Dong Z."/>
            <person name="Zhang K."/>
            <person name="Zhang X."/>
            <person name="Luo M.C."/>
            <person name="Dvorak J."/>
            <person name="Tong Y."/>
            <person name="Wang J."/>
            <person name="Yang H."/>
            <person name="Li Z."/>
            <person name="Wang D."/>
            <person name="Zhang A."/>
            <person name="Wang J."/>
        </authorList>
    </citation>
    <scope>NUCLEOTIDE SEQUENCE</scope>
</reference>
<protein>
    <submittedName>
        <fullName evidence="1">Uncharacterized protein</fullName>
    </submittedName>
</protein>
<sequence length="98" mass="11442">MPPSGSNRDPLPVAVEARRLDVVERRLLPGRRAPSQSRRAFLGLVWQKLEEPKKMEKKECISIAIQQKIVKEMLLRWLFVCLYLKKYVKENSAACIEY</sequence>